<evidence type="ECO:0000256" key="3">
    <source>
        <dbReference type="ARBA" id="ARBA00022677"/>
    </source>
</evidence>
<accession>A0A023FBT2</accession>
<sequence>MIADKMPHLQVFEKLRQIPLVEIAYNTSAGVYKRVKDCNGLVHWTLNGAEGAFQIALGAVTPVAVKLQQPINLVDDTLCKGIDVLQEKVPIVKEPPGQIYESAKSYVSNSAAAGKVQSITTKSWEKANEVLCTSYGNMALNGLDTTSTIADKYIDYYLPAEEDEENIHPHPNSECQDKVLHTVHTVGTLSAKVSRRVYRTLSGSRKRQERNDGQNPQDINNPQMDSTSSQNTENLTHRKPSSDTDQYNG</sequence>
<dbReference type="InterPro" id="IPR004279">
    <property type="entry name" value="Perilipin"/>
</dbReference>
<dbReference type="GO" id="GO:0005829">
    <property type="term" value="C:cytosol"/>
    <property type="evidence" value="ECO:0007669"/>
    <property type="project" value="TreeGrafter"/>
</dbReference>
<dbReference type="GO" id="GO:0010890">
    <property type="term" value="P:positive regulation of triglyceride storage"/>
    <property type="evidence" value="ECO:0007669"/>
    <property type="project" value="TreeGrafter"/>
</dbReference>
<comment type="similarity">
    <text evidence="2">Belongs to the perilipin family.</text>
</comment>
<feature type="region of interest" description="Disordered" evidence="4">
    <location>
        <begin position="194"/>
        <end position="249"/>
    </location>
</feature>
<feature type="compositionally biased region" description="Basic residues" evidence="4">
    <location>
        <begin position="194"/>
        <end position="208"/>
    </location>
</feature>
<proteinExistence type="evidence at transcript level"/>
<dbReference type="PANTHER" id="PTHR14024:SF53">
    <property type="entry name" value="LIPID STORAGE DROPLETS SURFACE-BINDING PROTEIN 2"/>
    <property type="match status" value="1"/>
</dbReference>
<comment type="subcellular location">
    <subcellularLocation>
        <location evidence="1">Lipid droplet</location>
    </subcellularLocation>
</comment>
<dbReference type="PANTHER" id="PTHR14024">
    <property type="entry name" value="PERILIPIN"/>
    <property type="match status" value="1"/>
</dbReference>
<evidence type="ECO:0000256" key="2">
    <source>
        <dbReference type="ARBA" id="ARBA00006311"/>
    </source>
</evidence>
<reference evidence="5" key="1">
    <citation type="journal article" date="2014" name="PLoS Negl. Trop. Dis.">
        <title>An updated insight into the Sialotranscriptome of Triatoma infestans: developmental stage and geographic variations.</title>
        <authorList>
            <person name="Schwarz A."/>
            <person name="Medrano-Mercado N."/>
            <person name="Schaub G.A."/>
            <person name="Struchiner C.J."/>
            <person name="Bargues M.D."/>
            <person name="Levy M.Z."/>
            <person name="Ribeiro J.M."/>
        </authorList>
    </citation>
    <scope>NUCLEOTIDE SEQUENCE</scope>
    <source>
        <strain evidence="5">Chile</strain>
        <tissue evidence="5">Salivary glands</tissue>
    </source>
</reference>
<name>A0A023FBT2_TRIIF</name>
<evidence type="ECO:0000313" key="5">
    <source>
        <dbReference type="EMBL" id="JAC18398.1"/>
    </source>
</evidence>
<dbReference type="GO" id="GO:0019915">
    <property type="term" value="P:lipid storage"/>
    <property type="evidence" value="ECO:0007669"/>
    <property type="project" value="TreeGrafter"/>
</dbReference>
<protein>
    <submittedName>
        <fullName evidence="5">Putative lipid storage droplets surface binding protein 2</fullName>
    </submittedName>
</protein>
<evidence type="ECO:0000256" key="1">
    <source>
        <dbReference type="ARBA" id="ARBA00004502"/>
    </source>
</evidence>
<dbReference type="EMBL" id="GBBI01000314">
    <property type="protein sequence ID" value="JAC18398.1"/>
    <property type="molecule type" value="mRNA"/>
</dbReference>
<evidence type="ECO:0000256" key="4">
    <source>
        <dbReference type="SAM" id="MobiDB-lite"/>
    </source>
</evidence>
<dbReference type="Pfam" id="PF03036">
    <property type="entry name" value="Perilipin"/>
    <property type="match status" value="1"/>
</dbReference>
<dbReference type="GO" id="GO:0005811">
    <property type="term" value="C:lipid droplet"/>
    <property type="evidence" value="ECO:0007669"/>
    <property type="project" value="UniProtKB-SubCell"/>
</dbReference>
<dbReference type="AlphaFoldDB" id="A0A023FBT2"/>
<feature type="compositionally biased region" description="Polar residues" evidence="4">
    <location>
        <begin position="213"/>
        <end position="234"/>
    </location>
</feature>
<organism evidence="5">
    <name type="scientific">Triatoma infestans</name>
    <name type="common">Assassin bug</name>
    <dbReference type="NCBI Taxonomy" id="30076"/>
    <lineage>
        <taxon>Eukaryota</taxon>
        <taxon>Metazoa</taxon>
        <taxon>Ecdysozoa</taxon>
        <taxon>Arthropoda</taxon>
        <taxon>Hexapoda</taxon>
        <taxon>Insecta</taxon>
        <taxon>Pterygota</taxon>
        <taxon>Neoptera</taxon>
        <taxon>Paraneoptera</taxon>
        <taxon>Hemiptera</taxon>
        <taxon>Heteroptera</taxon>
        <taxon>Panheteroptera</taxon>
        <taxon>Cimicomorpha</taxon>
        <taxon>Reduviidae</taxon>
        <taxon>Triatominae</taxon>
        <taxon>Triatoma</taxon>
    </lineage>
</organism>
<keyword evidence="3" id="KW-0551">Lipid droplet</keyword>